<dbReference type="OrthoDB" id="445007at2759"/>
<dbReference type="Gene3D" id="3.40.50.150">
    <property type="entry name" value="Vaccinia Virus protein VP39"/>
    <property type="match status" value="2"/>
</dbReference>
<feature type="domain" description="Ribosomal RNA large subunit methyltransferase K/L-like methyltransferase" evidence="1">
    <location>
        <begin position="227"/>
        <end position="385"/>
    </location>
</feature>
<evidence type="ECO:0000313" key="3">
    <source>
        <dbReference type="EMBL" id="GHP04964.1"/>
    </source>
</evidence>
<dbReference type="SUPFAM" id="SSF53335">
    <property type="entry name" value="S-adenosyl-L-methionine-dependent methyltransferases"/>
    <property type="match status" value="2"/>
</dbReference>
<dbReference type="EMBL" id="BNJQ01000009">
    <property type="protein sequence ID" value="GHP04964.1"/>
    <property type="molecule type" value="Genomic_DNA"/>
</dbReference>
<dbReference type="AlphaFoldDB" id="A0A830HD10"/>
<accession>A0A830HD10</accession>
<name>A0A830HD10_9CHLO</name>
<proteinExistence type="predicted"/>
<comment type="caution">
    <text evidence="3">The sequence shown here is derived from an EMBL/GenBank/DDBJ whole genome shotgun (WGS) entry which is preliminary data.</text>
</comment>
<dbReference type="GO" id="GO:0043527">
    <property type="term" value="C:tRNA methyltransferase complex"/>
    <property type="evidence" value="ECO:0007669"/>
    <property type="project" value="UniProtKB-ARBA"/>
</dbReference>
<dbReference type="PANTHER" id="PTHR14911:SF13">
    <property type="entry name" value="TRNA (GUANINE(6)-N2)-METHYLTRANSFERASE THUMP3"/>
    <property type="match status" value="1"/>
</dbReference>
<reference evidence="3" key="1">
    <citation type="submission" date="2020-10" db="EMBL/GenBank/DDBJ databases">
        <title>Unveiling of a novel bifunctional photoreceptor, Dualchrome1, isolated from a cosmopolitan green alga.</title>
        <authorList>
            <person name="Suzuki S."/>
            <person name="Kawachi M."/>
        </authorList>
    </citation>
    <scope>NUCLEOTIDE SEQUENCE</scope>
    <source>
        <strain evidence="3">NIES 2893</strain>
    </source>
</reference>
<dbReference type="PANTHER" id="PTHR14911">
    <property type="entry name" value="THUMP DOMAIN-CONTAINING"/>
    <property type="match status" value="1"/>
</dbReference>
<evidence type="ECO:0000259" key="2">
    <source>
        <dbReference type="Pfam" id="PF13649"/>
    </source>
</evidence>
<keyword evidence="4" id="KW-1185">Reference proteome</keyword>
<sequence>MAAASDRVTVTLCATCATGLAHGLARSLHDAPFGSRIIRVASSHVVFETPTSCFRGDSIFTDLISRIRLADNLLVIFCAIEEPIHVPLAFDDPDAAINTIEKAGRQAGQDARAAYKHVLQIRTGASQQPNNVNEDGPTFRATCRRRCTVQCSKRMKKKQEFNSAQAAAAFGGGMQESTNWQVSLRDWDVEAFIYIEDDHIMYAGLQIFKTLTEATGRANSTPLHAMRTWRKALATTALKASVAHAMLQRALGQNCHATKAAVVVDPCCGGLTIPLEAADAFQACIGLGVDVDESVLAAASSNELVGPQGACLLGRCDAAKRLPLRDACADAVVSDLPFGKLCGKPHFRQRLYQGVAREAARVLRAGGKAVFLCCGRSHATDALASCEKLQLCSVEHLTMEIEVMLVTLQRLPDQKDDDSTDQVELGNFAGIWGHPFEMFVEQRTCDVFSQLTHMKPHEMLLADVGGGNGLFAANIHTRLGLLHPAVCCDPNEEAVEEARRRPALRAHVADASAFAQEGVANAFDLVLIKEVVHLVPADKVEALYEGIYGQMKDGGVCMTITRPTDPPYPLFEAARRVWTSRQPPVCVFEAAMRKAGFDDVDVREWRYPIRCRLARWLALIRARFWSTFHGFSDDELEAGVKEVAKGKDACDFVEFEECLLCVTARKNVK</sequence>
<dbReference type="Pfam" id="PF13649">
    <property type="entry name" value="Methyltransf_25"/>
    <property type="match status" value="1"/>
</dbReference>
<evidence type="ECO:0000313" key="4">
    <source>
        <dbReference type="Proteomes" id="UP000660262"/>
    </source>
</evidence>
<gene>
    <name evidence="3" type="ORF">PPROV_000371600</name>
</gene>
<dbReference type="Pfam" id="PF01170">
    <property type="entry name" value="UPF0020"/>
    <property type="match status" value="1"/>
</dbReference>
<dbReference type="InterPro" id="IPR029063">
    <property type="entry name" value="SAM-dependent_MTases_sf"/>
</dbReference>
<evidence type="ECO:0000259" key="1">
    <source>
        <dbReference type="Pfam" id="PF01170"/>
    </source>
</evidence>
<dbReference type="SUPFAM" id="SSF143437">
    <property type="entry name" value="THUMP domain-like"/>
    <property type="match status" value="1"/>
</dbReference>
<dbReference type="GO" id="GO:0030488">
    <property type="term" value="P:tRNA methylation"/>
    <property type="evidence" value="ECO:0007669"/>
    <property type="project" value="TreeGrafter"/>
</dbReference>
<dbReference type="CDD" id="cd02440">
    <property type="entry name" value="AdoMet_MTases"/>
    <property type="match status" value="1"/>
</dbReference>
<protein>
    <submittedName>
        <fullName evidence="3">Uncharacterized protein</fullName>
    </submittedName>
</protein>
<dbReference type="GO" id="GO:0016423">
    <property type="term" value="F:tRNA (guanine) methyltransferase activity"/>
    <property type="evidence" value="ECO:0007669"/>
    <property type="project" value="TreeGrafter"/>
</dbReference>
<dbReference type="Proteomes" id="UP000660262">
    <property type="component" value="Unassembled WGS sequence"/>
</dbReference>
<dbReference type="InterPro" id="IPR000241">
    <property type="entry name" value="RlmKL-like_Mtase"/>
</dbReference>
<feature type="domain" description="Methyltransferase" evidence="2">
    <location>
        <begin position="463"/>
        <end position="555"/>
    </location>
</feature>
<organism evidence="3 4">
    <name type="scientific">Pycnococcus provasolii</name>
    <dbReference type="NCBI Taxonomy" id="41880"/>
    <lineage>
        <taxon>Eukaryota</taxon>
        <taxon>Viridiplantae</taxon>
        <taxon>Chlorophyta</taxon>
        <taxon>Pseudoscourfieldiophyceae</taxon>
        <taxon>Pseudoscourfieldiales</taxon>
        <taxon>Pycnococcaceae</taxon>
        <taxon>Pycnococcus</taxon>
    </lineage>
</organism>
<dbReference type="InterPro" id="IPR041698">
    <property type="entry name" value="Methyltransf_25"/>
</dbReference>